<reference evidence="2 3" key="1">
    <citation type="submission" date="2019-03" db="EMBL/GenBank/DDBJ databases">
        <title>Complete genome sequence of two outbreak-associated Acinetobacter haemolyticus strains.</title>
        <authorList>
            <person name="Bai L."/>
            <person name="Zhang S.-C."/>
            <person name="Deng Y."/>
            <person name="Song C.-C."/>
            <person name="Kang G.-B."/>
            <person name="Dong Y."/>
            <person name="Wang Y."/>
            <person name="Gao F."/>
            <person name="Huang H."/>
        </authorList>
    </citation>
    <scope>NUCLEOTIDE SEQUENCE [LARGE SCALE GENOMIC DNA]</scope>
    <source>
        <strain evidence="2 3">TJR01</strain>
    </source>
</reference>
<name>A0A4P7B0Q7_ACIHA</name>
<evidence type="ECO:0000313" key="3">
    <source>
        <dbReference type="Proteomes" id="UP000294395"/>
    </source>
</evidence>
<organism evidence="2 3">
    <name type="scientific">Acinetobacter haemolyticus</name>
    <dbReference type="NCBI Taxonomy" id="29430"/>
    <lineage>
        <taxon>Bacteria</taxon>
        <taxon>Pseudomonadati</taxon>
        <taxon>Pseudomonadota</taxon>
        <taxon>Gammaproteobacteria</taxon>
        <taxon>Moraxellales</taxon>
        <taxon>Moraxellaceae</taxon>
        <taxon>Acinetobacter</taxon>
    </lineage>
</organism>
<evidence type="ECO:0000313" key="2">
    <source>
        <dbReference type="EMBL" id="QBQ14955.1"/>
    </source>
</evidence>
<sequence>MTEELPDSAISSWGGFVYQGKIALFHSIKLLLDESFEGKEVKKFALQLDSTDDFAIYSDGIAISVHQVKAKASPYRSAFEKALNKSSKICIDCCPNTKRYFHIANEIDDSSDYENEKKAIVEFYKYDEDSYCKLDRIERVIKEKIEEYLNKNSLENSLLLVEQKYHYLSEMITSKVIEIHSLIHQGTSQNRAAYENTIESDLILEILITDFNLVQDLPYEMRRLRNLFADTLENYVCESNEYFTIQQIGLFNEVFKHIYKMDDAELEYIKQSIRLSSSDQIRNDDVSTYAEIITDISASIVLVDLPHYSKELKKYLPTALKLQDRRAESFKTKLIEQLRSNNLLVKILYEYNILISGSEVHKNIEINAYNDSVTRITIDDIEAENHILKELPVKVICTNAAQSELNNA</sequence>
<dbReference type="GeneID" id="86815066"/>
<dbReference type="InterPro" id="IPR046920">
    <property type="entry name" value="ABC-3C_CTD1"/>
</dbReference>
<gene>
    <name evidence="2" type="ORF">AHTJR_01030</name>
</gene>
<feature type="domain" description="ABC-three component systems C-terminal" evidence="1">
    <location>
        <begin position="121"/>
        <end position="357"/>
    </location>
</feature>
<protein>
    <recommendedName>
        <fullName evidence="1">ABC-three component systems C-terminal domain-containing protein</fullName>
    </recommendedName>
</protein>
<dbReference type="AlphaFoldDB" id="A0A4P7B0Q7"/>
<dbReference type="Proteomes" id="UP000294395">
    <property type="component" value="Chromosome"/>
</dbReference>
<dbReference type="Pfam" id="PF20276">
    <property type="entry name" value="CTD1"/>
    <property type="match status" value="1"/>
</dbReference>
<accession>A0A4P7B0Q7</accession>
<dbReference type="RefSeq" id="WP_005317504.1">
    <property type="nucleotide sequence ID" value="NZ_CP038009.1"/>
</dbReference>
<dbReference type="EMBL" id="CP038009">
    <property type="protein sequence ID" value="QBQ14955.1"/>
    <property type="molecule type" value="Genomic_DNA"/>
</dbReference>
<evidence type="ECO:0000259" key="1">
    <source>
        <dbReference type="Pfam" id="PF20276"/>
    </source>
</evidence>
<proteinExistence type="predicted"/>